<organism evidence="1 2">
    <name type="scientific">Agaricus bisporus var. burnettii (strain JB137-S8 / ATCC MYA-4627 / FGSC 10392)</name>
    <name type="common">White button mushroom</name>
    <dbReference type="NCBI Taxonomy" id="597362"/>
    <lineage>
        <taxon>Eukaryota</taxon>
        <taxon>Fungi</taxon>
        <taxon>Dikarya</taxon>
        <taxon>Basidiomycota</taxon>
        <taxon>Agaricomycotina</taxon>
        <taxon>Agaricomycetes</taxon>
        <taxon>Agaricomycetidae</taxon>
        <taxon>Agaricales</taxon>
        <taxon>Agaricineae</taxon>
        <taxon>Agaricaceae</taxon>
        <taxon>Agaricus</taxon>
    </lineage>
</organism>
<gene>
    <name evidence="1" type="ORF">AGABI1DRAFT_85420</name>
</gene>
<name>K5XWL8_AGABU</name>
<dbReference type="GeneID" id="18832054"/>
<evidence type="ECO:0000313" key="2">
    <source>
        <dbReference type="Proteomes" id="UP000008493"/>
    </source>
</evidence>
<dbReference type="AlphaFoldDB" id="K5XWL8"/>
<dbReference type="KEGG" id="abp:AGABI1DRAFT85420"/>
<feature type="non-terminal residue" evidence="1">
    <location>
        <position position="1"/>
    </location>
</feature>
<keyword evidence="2" id="KW-1185">Reference proteome</keyword>
<dbReference type="InParanoid" id="K5XWL8"/>
<proteinExistence type="predicted"/>
<sequence>ITSSQPLVGVVSYIAFSPDVDPTFLLQLIRLNEAFEAAQATHPSPEAKKIWSEARRSAAKKMRNLQDVAYV</sequence>
<protein>
    <submittedName>
        <fullName evidence="1">Uncharacterized protein</fullName>
    </submittedName>
</protein>
<dbReference type="RefSeq" id="XP_007330226.1">
    <property type="nucleotide sequence ID" value="XM_007330164.1"/>
</dbReference>
<reference evidence="2" key="1">
    <citation type="journal article" date="2012" name="Proc. Natl. Acad. Sci. U.S.A.">
        <title>Genome sequence of the button mushroom Agaricus bisporus reveals mechanisms governing adaptation to a humic-rich ecological niche.</title>
        <authorList>
            <person name="Morin E."/>
            <person name="Kohler A."/>
            <person name="Baker A.R."/>
            <person name="Foulongne-Oriol M."/>
            <person name="Lombard V."/>
            <person name="Nagy L.G."/>
            <person name="Ohm R.A."/>
            <person name="Patyshakuliyeva A."/>
            <person name="Brun A."/>
            <person name="Aerts A.L."/>
            <person name="Bailey A.M."/>
            <person name="Billette C."/>
            <person name="Coutinho P.M."/>
            <person name="Deakin G."/>
            <person name="Doddapaneni H."/>
            <person name="Floudas D."/>
            <person name="Grimwood J."/>
            <person name="Hilden K."/>
            <person name="Kuees U."/>
            <person name="LaButti K.M."/>
            <person name="Lapidus A."/>
            <person name="Lindquist E.A."/>
            <person name="Lucas S.M."/>
            <person name="Murat C."/>
            <person name="Riley R.W."/>
            <person name="Salamov A.A."/>
            <person name="Schmutz J."/>
            <person name="Subramanian V."/>
            <person name="Woesten H.A.B."/>
            <person name="Xu J."/>
            <person name="Eastwood D.C."/>
            <person name="Foster G.D."/>
            <person name="Sonnenberg A.S."/>
            <person name="Cullen D."/>
            <person name="de Vries R.P."/>
            <person name="Lundell T."/>
            <person name="Hibbett D.S."/>
            <person name="Henrissat B."/>
            <person name="Burton K.S."/>
            <person name="Kerrigan R.W."/>
            <person name="Challen M.P."/>
            <person name="Grigoriev I.V."/>
            <person name="Martin F."/>
        </authorList>
    </citation>
    <scope>NUCLEOTIDE SEQUENCE [LARGE SCALE GENOMIC DNA]</scope>
    <source>
        <strain evidence="2">JB137-S8 / ATCC MYA-4627 / FGSC 10392</strain>
    </source>
</reference>
<dbReference type="Proteomes" id="UP000008493">
    <property type="component" value="Unassembled WGS sequence"/>
</dbReference>
<accession>K5XWL8</accession>
<dbReference type="HOGENOM" id="CLU_2746791_0_0_1"/>
<evidence type="ECO:0000313" key="1">
    <source>
        <dbReference type="EMBL" id="EKM79610.1"/>
    </source>
</evidence>
<feature type="non-terminal residue" evidence="1">
    <location>
        <position position="71"/>
    </location>
</feature>
<dbReference type="EMBL" id="JH971390">
    <property type="protein sequence ID" value="EKM79610.1"/>
    <property type="molecule type" value="Genomic_DNA"/>
</dbReference>